<keyword evidence="4 7" id="KW-0489">Methyltransferase</keyword>
<keyword evidence="3 7" id="KW-0963">Cytoplasm</keyword>
<sequence>MNREQDEMNRRGIGMTSQRTRERLIQRLYEEGLSNAQVLEVIRRTPRHMFVDEAFSHRAYEDTSLPIGHNQTISQPYMVARMSELLLEAGPLDKVLEIGTGSGYQTAVLAQLVERVFSVERIQGLQDRAKERLVELNLRNVVFRWGDGWEGWSALAPYNGIIVTAAASEVPQALLDQLALGGRLVIPVGTGDVQQLMLIIRDEQGYSRHILDAVRFVPLLNGPLA</sequence>
<dbReference type="EC" id="2.1.1.77" evidence="7"/>
<protein>
    <recommendedName>
        <fullName evidence="7">Protein-L-isoaspartate O-methyltransferase</fullName>
        <ecNumber evidence="7">2.1.1.77</ecNumber>
    </recommendedName>
    <alternativeName>
        <fullName evidence="7">L-isoaspartyl protein carboxyl methyltransferase</fullName>
    </alternativeName>
    <alternativeName>
        <fullName evidence="7">Protein L-isoaspartyl methyltransferase</fullName>
    </alternativeName>
    <alternativeName>
        <fullName evidence="7">Protein-beta-aspartate methyltransferase</fullName>
        <shortName evidence="7">PIMT</shortName>
    </alternativeName>
</protein>
<reference evidence="9" key="1">
    <citation type="submission" date="2017-06" db="EMBL/GenBank/DDBJ databases">
        <authorList>
            <person name="Varghese N."/>
            <person name="Submissions S."/>
        </authorList>
    </citation>
    <scope>NUCLEOTIDE SEQUENCE [LARGE SCALE GENOMIC DNA]</scope>
    <source>
        <strain evidence="9">CIP 108523</strain>
    </source>
</reference>
<dbReference type="HAMAP" id="MF_00090">
    <property type="entry name" value="PIMT"/>
    <property type="match status" value="1"/>
</dbReference>
<proteinExistence type="inferred from homology"/>
<keyword evidence="6 7" id="KW-0949">S-adenosyl-L-methionine</keyword>
<dbReference type="SUPFAM" id="SSF53335">
    <property type="entry name" value="S-adenosyl-L-methionine-dependent methyltransferases"/>
    <property type="match status" value="1"/>
</dbReference>
<evidence type="ECO:0000256" key="6">
    <source>
        <dbReference type="ARBA" id="ARBA00022691"/>
    </source>
</evidence>
<dbReference type="FunFam" id="3.40.50.150:FF:000010">
    <property type="entry name" value="Protein-L-isoaspartate O-methyltransferase"/>
    <property type="match status" value="1"/>
</dbReference>
<name>A0A239C5X9_9PSED</name>
<dbReference type="Proteomes" id="UP000242915">
    <property type="component" value="Unassembled WGS sequence"/>
</dbReference>
<gene>
    <name evidence="7" type="primary">pcm</name>
    <name evidence="8" type="ORF">SAMN05216255_1493</name>
</gene>
<dbReference type="InterPro" id="IPR000682">
    <property type="entry name" value="PCMT"/>
</dbReference>
<keyword evidence="5 7" id="KW-0808">Transferase</keyword>
<dbReference type="CDD" id="cd02440">
    <property type="entry name" value="AdoMet_MTases"/>
    <property type="match status" value="1"/>
</dbReference>
<dbReference type="PANTHER" id="PTHR11579">
    <property type="entry name" value="PROTEIN-L-ISOASPARTATE O-METHYLTRANSFERASE"/>
    <property type="match status" value="1"/>
</dbReference>
<evidence type="ECO:0000313" key="9">
    <source>
        <dbReference type="Proteomes" id="UP000242915"/>
    </source>
</evidence>
<evidence type="ECO:0000256" key="3">
    <source>
        <dbReference type="ARBA" id="ARBA00022490"/>
    </source>
</evidence>
<accession>A0A239C5X9</accession>
<evidence type="ECO:0000256" key="4">
    <source>
        <dbReference type="ARBA" id="ARBA00022603"/>
    </source>
</evidence>
<dbReference type="GO" id="GO:0004719">
    <property type="term" value="F:protein-L-isoaspartate (D-aspartate) O-methyltransferase activity"/>
    <property type="evidence" value="ECO:0007669"/>
    <property type="project" value="UniProtKB-UniRule"/>
</dbReference>
<evidence type="ECO:0000256" key="2">
    <source>
        <dbReference type="ARBA" id="ARBA00005369"/>
    </source>
</evidence>
<dbReference type="Pfam" id="PF01135">
    <property type="entry name" value="PCMT"/>
    <property type="match status" value="1"/>
</dbReference>
<organism evidence="8 9">
    <name type="scientific">Pseudomonas segetis</name>
    <dbReference type="NCBI Taxonomy" id="298908"/>
    <lineage>
        <taxon>Bacteria</taxon>
        <taxon>Pseudomonadati</taxon>
        <taxon>Pseudomonadota</taxon>
        <taxon>Gammaproteobacteria</taxon>
        <taxon>Pseudomonadales</taxon>
        <taxon>Pseudomonadaceae</taxon>
        <taxon>Pseudomonas</taxon>
    </lineage>
</organism>
<comment type="subcellular location">
    <subcellularLocation>
        <location evidence="1 7">Cytoplasm</location>
    </subcellularLocation>
</comment>
<dbReference type="AlphaFoldDB" id="A0A239C5X9"/>
<comment type="similarity">
    <text evidence="2 7">Belongs to the methyltransferase superfamily. L-isoaspartyl/D-aspartyl protein methyltransferase family.</text>
</comment>
<dbReference type="EMBL" id="FZOG01000002">
    <property type="protein sequence ID" value="SNS14824.1"/>
    <property type="molecule type" value="Genomic_DNA"/>
</dbReference>
<dbReference type="NCBIfam" id="NF001453">
    <property type="entry name" value="PRK00312.1"/>
    <property type="match status" value="1"/>
</dbReference>
<dbReference type="Gene3D" id="3.40.50.150">
    <property type="entry name" value="Vaccinia Virus protein VP39"/>
    <property type="match status" value="1"/>
</dbReference>
<evidence type="ECO:0000256" key="1">
    <source>
        <dbReference type="ARBA" id="ARBA00004496"/>
    </source>
</evidence>
<dbReference type="PANTHER" id="PTHR11579:SF0">
    <property type="entry name" value="PROTEIN-L-ISOASPARTATE(D-ASPARTATE) O-METHYLTRANSFERASE"/>
    <property type="match status" value="1"/>
</dbReference>
<dbReference type="PROSITE" id="PS01279">
    <property type="entry name" value="PCMT"/>
    <property type="match status" value="1"/>
</dbReference>
<dbReference type="InterPro" id="IPR029063">
    <property type="entry name" value="SAM-dependent_MTases_sf"/>
</dbReference>
<keyword evidence="9" id="KW-1185">Reference proteome</keyword>
<dbReference type="GO" id="GO:0030091">
    <property type="term" value="P:protein repair"/>
    <property type="evidence" value="ECO:0007669"/>
    <property type="project" value="UniProtKB-UniRule"/>
</dbReference>
<dbReference type="NCBIfam" id="TIGR00080">
    <property type="entry name" value="pimt"/>
    <property type="match status" value="1"/>
</dbReference>
<evidence type="ECO:0000256" key="5">
    <source>
        <dbReference type="ARBA" id="ARBA00022679"/>
    </source>
</evidence>
<evidence type="ECO:0000313" key="8">
    <source>
        <dbReference type="EMBL" id="SNS14824.1"/>
    </source>
</evidence>
<comment type="function">
    <text evidence="7">Catalyzes the methyl esterification of L-isoaspartyl residues in peptides and proteins that result from spontaneous decomposition of normal L-aspartyl and L-asparaginyl residues. It plays a role in the repair and/or degradation of damaged proteins.</text>
</comment>
<feature type="active site" evidence="7">
    <location>
        <position position="74"/>
    </location>
</feature>
<evidence type="ECO:0000256" key="7">
    <source>
        <dbReference type="HAMAP-Rule" id="MF_00090"/>
    </source>
</evidence>
<comment type="catalytic activity">
    <reaction evidence="7">
        <text>[protein]-L-isoaspartate + S-adenosyl-L-methionine = [protein]-L-isoaspartate alpha-methyl ester + S-adenosyl-L-homocysteine</text>
        <dbReference type="Rhea" id="RHEA:12705"/>
        <dbReference type="Rhea" id="RHEA-COMP:12143"/>
        <dbReference type="Rhea" id="RHEA-COMP:12144"/>
        <dbReference type="ChEBI" id="CHEBI:57856"/>
        <dbReference type="ChEBI" id="CHEBI:59789"/>
        <dbReference type="ChEBI" id="CHEBI:90596"/>
        <dbReference type="ChEBI" id="CHEBI:90598"/>
        <dbReference type="EC" id="2.1.1.77"/>
    </reaction>
</comment>
<dbReference type="GO" id="GO:0005737">
    <property type="term" value="C:cytoplasm"/>
    <property type="evidence" value="ECO:0007669"/>
    <property type="project" value="UniProtKB-SubCell"/>
</dbReference>
<dbReference type="GO" id="GO:0032259">
    <property type="term" value="P:methylation"/>
    <property type="evidence" value="ECO:0007669"/>
    <property type="project" value="UniProtKB-KW"/>
</dbReference>